<feature type="transmembrane region" description="Helical" evidence="2">
    <location>
        <begin position="310"/>
        <end position="329"/>
    </location>
</feature>
<keyword evidence="2" id="KW-0472">Membrane</keyword>
<feature type="transmembrane region" description="Helical" evidence="2">
    <location>
        <begin position="274"/>
        <end position="298"/>
    </location>
</feature>
<feature type="transmembrane region" description="Helical" evidence="2">
    <location>
        <begin position="230"/>
        <end position="254"/>
    </location>
</feature>
<organism evidence="3 4">
    <name type="scientific">Croceibacterium soli</name>
    <dbReference type="NCBI Taxonomy" id="1739690"/>
    <lineage>
        <taxon>Bacteria</taxon>
        <taxon>Pseudomonadati</taxon>
        <taxon>Pseudomonadota</taxon>
        <taxon>Alphaproteobacteria</taxon>
        <taxon>Sphingomonadales</taxon>
        <taxon>Erythrobacteraceae</taxon>
        <taxon>Croceibacterium</taxon>
    </lineage>
</organism>
<evidence type="ECO:0008006" key="5">
    <source>
        <dbReference type="Google" id="ProtNLM"/>
    </source>
</evidence>
<protein>
    <recommendedName>
        <fullName evidence="5">Membrane protein YkvI</fullName>
    </recommendedName>
</protein>
<feature type="transmembrane region" description="Helical" evidence="2">
    <location>
        <begin position="152"/>
        <end position="175"/>
    </location>
</feature>
<dbReference type="EMBL" id="WTYK01000005">
    <property type="protein sequence ID" value="MXP42060.1"/>
    <property type="molecule type" value="Genomic_DNA"/>
</dbReference>
<dbReference type="PANTHER" id="PTHR37814">
    <property type="entry name" value="CONSERVED MEMBRANE PROTEIN"/>
    <property type="match status" value="1"/>
</dbReference>
<keyword evidence="2" id="KW-0812">Transmembrane</keyword>
<dbReference type="Proteomes" id="UP000469159">
    <property type="component" value="Unassembled WGS sequence"/>
</dbReference>
<evidence type="ECO:0000256" key="1">
    <source>
        <dbReference type="SAM" id="MobiDB-lite"/>
    </source>
</evidence>
<dbReference type="RefSeq" id="WP_160746913.1">
    <property type="nucleotide sequence ID" value="NZ_WTYK01000005.1"/>
</dbReference>
<feature type="transmembrane region" description="Helical" evidence="2">
    <location>
        <begin position="125"/>
        <end position="145"/>
    </location>
</feature>
<feature type="transmembrane region" description="Helical" evidence="2">
    <location>
        <begin position="91"/>
        <end position="113"/>
    </location>
</feature>
<accession>A0A6I4UT13</accession>
<feature type="transmembrane region" description="Helical" evidence="2">
    <location>
        <begin position="335"/>
        <end position="356"/>
    </location>
</feature>
<feature type="transmembrane region" description="Helical" evidence="2">
    <location>
        <begin position="42"/>
        <end position="71"/>
    </location>
</feature>
<reference evidence="3 4" key="1">
    <citation type="submission" date="2019-12" db="EMBL/GenBank/DDBJ databases">
        <title>Genomic-based taxomic classification of the family Erythrobacteraceae.</title>
        <authorList>
            <person name="Xu L."/>
        </authorList>
    </citation>
    <scope>NUCLEOTIDE SEQUENCE [LARGE SCALE GENOMIC DNA]</scope>
    <source>
        <strain evidence="3 4">MCCC 1K02066</strain>
    </source>
</reference>
<feature type="compositionally biased region" description="Basic and acidic residues" evidence="1">
    <location>
        <begin position="446"/>
        <end position="462"/>
    </location>
</feature>
<feature type="transmembrane region" description="Helical" evidence="2">
    <location>
        <begin position="195"/>
        <end position="218"/>
    </location>
</feature>
<gene>
    <name evidence="3" type="ORF">GRI75_10450</name>
</gene>
<feature type="transmembrane region" description="Helical" evidence="2">
    <location>
        <begin position="17"/>
        <end position="36"/>
    </location>
</feature>
<sequence length="462" mass="49642">MTIQELHEESTTVFKRAFGIGMAFIGLIVGAGFASGREMLQFFVAFGAVGILGALIASLIMTFIAVAALQLGSHVQAKEHVAVFRQVSHPLIARFLDVTTVITLFAIGFVMFAGGGANMAQQFGWPVWVGAASTLVAVLVSGMFNVDKVARLIGLITPFLIVFLVGISAWTLATAEYDFAALDLAARTVPTSLPNWWLAALNYVGLCAISGVSMTIVIGGSMLDSRTAGLGGLIGGGIFLLLLMLAVLALFLSSEFVGDAELPMLALVNRVHPVLGTAMSIVVFGMIFNTALAMFYALGKRLTRSRPDRFRTVYVAVVLLGFALSFVGFRDLVAYVYPALGYLGLILIGVMAAGWVRGRSHLSAEARRRLHLRRLAARRLDPRHDFAPMHADLVQRLSGESHISDAELHAALIARTETALKKDPDVEYDPLPSEADASAILTQAEWPEKSQDRSGSPEKPEP</sequence>
<comment type="caution">
    <text evidence="3">The sequence shown here is derived from an EMBL/GenBank/DDBJ whole genome shotgun (WGS) entry which is preliminary data.</text>
</comment>
<proteinExistence type="predicted"/>
<evidence type="ECO:0000313" key="3">
    <source>
        <dbReference type="EMBL" id="MXP42060.1"/>
    </source>
</evidence>
<dbReference type="OrthoDB" id="5444697at2"/>
<feature type="region of interest" description="Disordered" evidence="1">
    <location>
        <begin position="424"/>
        <end position="462"/>
    </location>
</feature>
<keyword evidence="4" id="KW-1185">Reference proteome</keyword>
<name>A0A6I4UT13_9SPHN</name>
<dbReference type="InterPro" id="IPR038728">
    <property type="entry name" value="YkvI-like"/>
</dbReference>
<evidence type="ECO:0000256" key="2">
    <source>
        <dbReference type="SAM" id="Phobius"/>
    </source>
</evidence>
<keyword evidence="2" id="KW-1133">Transmembrane helix</keyword>
<evidence type="ECO:0000313" key="4">
    <source>
        <dbReference type="Proteomes" id="UP000469159"/>
    </source>
</evidence>
<dbReference type="AlphaFoldDB" id="A0A6I4UT13"/>
<dbReference type="PANTHER" id="PTHR37814:SF1">
    <property type="entry name" value="MEMBRANE PROTEIN"/>
    <property type="match status" value="1"/>
</dbReference>